<reference evidence="1" key="2">
    <citation type="journal article" date="2015" name="Data Brief">
        <title>Shoot transcriptome of the giant reed, Arundo donax.</title>
        <authorList>
            <person name="Barrero R.A."/>
            <person name="Guerrero F.D."/>
            <person name="Moolhuijzen P."/>
            <person name="Goolsby J.A."/>
            <person name="Tidwell J."/>
            <person name="Bellgard S.E."/>
            <person name="Bellgard M.I."/>
        </authorList>
    </citation>
    <scope>NUCLEOTIDE SEQUENCE</scope>
    <source>
        <tissue evidence="1">Shoot tissue taken approximately 20 cm above the soil surface</tissue>
    </source>
</reference>
<proteinExistence type="predicted"/>
<accession>A0A0A9GRU7</accession>
<sequence>MLKEKKRILFKMRASPCLEAEPIIFCKSKNMGRRNHLLLIRTSYL</sequence>
<dbReference type="AlphaFoldDB" id="A0A0A9GRU7"/>
<dbReference type="EMBL" id="GBRH01170749">
    <property type="protein sequence ID" value="JAE27147.1"/>
    <property type="molecule type" value="Transcribed_RNA"/>
</dbReference>
<evidence type="ECO:0000313" key="1">
    <source>
        <dbReference type="EMBL" id="JAE27147.1"/>
    </source>
</evidence>
<organism evidence="1">
    <name type="scientific">Arundo donax</name>
    <name type="common">Giant reed</name>
    <name type="synonym">Donax arundinaceus</name>
    <dbReference type="NCBI Taxonomy" id="35708"/>
    <lineage>
        <taxon>Eukaryota</taxon>
        <taxon>Viridiplantae</taxon>
        <taxon>Streptophyta</taxon>
        <taxon>Embryophyta</taxon>
        <taxon>Tracheophyta</taxon>
        <taxon>Spermatophyta</taxon>
        <taxon>Magnoliopsida</taxon>
        <taxon>Liliopsida</taxon>
        <taxon>Poales</taxon>
        <taxon>Poaceae</taxon>
        <taxon>PACMAD clade</taxon>
        <taxon>Arundinoideae</taxon>
        <taxon>Arundineae</taxon>
        <taxon>Arundo</taxon>
    </lineage>
</organism>
<protein>
    <submittedName>
        <fullName evidence="1">Uncharacterized protein</fullName>
    </submittedName>
</protein>
<name>A0A0A9GRU7_ARUDO</name>
<reference evidence="1" key="1">
    <citation type="submission" date="2014-09" db="EMBL/GenBank/DDBJ databases">
        <authorList>
            <person name="Magalhaes I.L.F."/>
            <person name="Oliveira U."/>
            <person name="Santos F.R."/>
            <person name="Vidigal T.H.D.A."/>
            <person name="Brescovit A.D."/>
            <person name="Santos A.J."/>
        </authorList>
    </citation>
    <scope>NUCLEOTIDE SEQUENCE</scope>
    <source>
        <tissue evidence="1">Shoot tissue taken approximately 20 cm above the soil surface</tissue>
    </source>
</reference>